<dbReference type="Proteomes" id="UP000011086">
    <property type="component" value="Unassembled WGS sequence"/>
</dbReference>
<organism evidence="1">
    <name type="scientific">Pyricularia oryzae (strain Y34)</name>
    <name type="common">Rice blast fungus</name>
    <name type="synonym">Magnaporthe oryzae</name>
    <dbReference type="NCBI Taxonomy" id="1143189"/>
    <lineage>
        <taxon>Eukaryota</taxon>
        <taxon>Fungi</taxon>
        <taxon>Dikarya</taxon>
        <taxon>Ascomycota</taxon>
        <taxon>Pezizomycotina</taxon>
        <taxon>Sordariomycetes</taxon>
        <taxon>Sordariomycetidae</taxon>
        <taxon>Magnaporthales</taxon>
        <taxon>Pyriculariaceae</taxon>
        <taxon>Pyricularia</taxon>
    </lineage>
</organism>
<reference evidence="1" key="1">
    <citation type="journal article" date="2012" name="PLoS Genet.">
        <title>Comparative analysis of the genomes of two field isolates of the rice blast fungus Magnaporthe oryzae.</title>
        <authorList>
            <person name="Xue M."/>
            <person name="Yang J."/>
            <person name="Li Z."/>
            <person name="Hu S."/>
            <person name="Yao N."/>
            <person name="Dean R.A."/>
            <person name="Zhao W."/>
            <person name="Shen M."/>
            <person name="Zhang H."/>
            <person name="Li C."/>
            <person name="Liu L."/>
            <person name="Cao L."/>
            <person name="Xu X."/>
            <person name="Xing Y."/>
            <person name="Hsiang T."/>
            <person name="Zhang Z."/>
            <person name="Xu J.R."/>
            <person name="Peng Y.L."/>
        </authorList>
    </citation>
    <scope>NUCLEOTIDE SEQUENCE</scope>
    <source>
        <strain evidence="1">Y34</strain>
    </source>
</reference>
<sequence length="20" mass="2138">MCTATTINKHLSIATSIMDS</sequence>
<dbReference type="EMBL" id="JH792971">
    <property type="protein sequence ID" value="ELQ32501.1"/>
    <property type="molecule type" value="Genomic_DNA"/>
</dbReference>
<protein>
    <submittedName>
        <fullName evidence="1">Uncharacterized protein</fullName>
    </submittedName>
</protein>
<dbReference type="AlphaFoldDB" id="A0AA97NLT6"/>
<gene>
    <name evidence="1" type="ORF">OOU_Y34scaffold01112g4</name>
</gene>
<proteinExistence type="predicted"/>
<evidence type="ECO:0000313" key="1">
    <source>
        <dbReference type="EMBL" id="ELQ32501.1"/>
    </source>
</evidence>
<accession>A0AA97NLT6</accession>
<name>A0AA97NLT6_PYRO3</name>